<evidence type="ECO:0000256" key="1">
    <source>
        <dbReference type="SAM" id="MobiDB-lite"/>
    </source>
</evidence>
<protein>
    <recommendedName>
        <fullName evidence="4">DNA-binding protein</fullName>
    </recommendedName>
</protein>
<proteinExistence type="predicted"/>
<comment type="caution">
    <text evidence="2">The sequence shown here is derived from an EMBL/GenBank/DDBJ whole genome shotgun (WGS) entry which is preliminary data.</text>
</comment>
<evidence type="ECO:0008006" key="4">
    <source>
        <dbReference type="Google" id="ProtNLM"/>
    </source>
</evidence>
<name>A0ABP4TZB6_9ACTN</name>
<dbReference type="Proteomes" id="UP001500280">
    <property type="component" value="Unassembled WGS sequence"/>
</dbReference>
<sequence>MNGPSGLTPNEAADQLGMSRTHLYELPDSGGRDRRIRMCDLAAFEVQRDGDRCELAERFTRQSKTTVGAIDEVVVSAAST</sequence>
<dbReference type="EMBL" id="BAAANF010000017">
    <property type="protein sequence ID" value="GAA1696451.1"/>
    <property type="molecule type" value="Genomic_DNA"/>
</dbReference>
<reference evidence="3" key="1">
    <citation type="journal article" date="2019" name="Int. J. Syst. Evol. Microbiol.">
        <title>The Global Catalogue of Microorganisms (GCM) 10K type strain sequencing project: providing services to taxonomists for standard genome sequencing and annotation.</title>
        <authorList>
            <consortium name="The Broad Institute Genomics Platform"/>
            <consortium name="The Broad Institute Genome Sequencing Center for Infectious Disease"/>
            <person name="Wu L."/>
            <person name="Ma J."/>
        </authorList>
    </citation>
    <scope>NUCLEOTIDE SEQUENCE [LARGE SCALE GENOMIC DNA]</scope>
    <source>
        <strain evidence="3">JCM 14307</strain>
    </source>
</reference>
<organism evidence="2 3">
    <name type="scientific">Kribbella yunnanensis</name>
    <dbReference type="NCBI Taxonomy" id="190194"/>
    <lineage>
        <taxon>Bacteria</taxon>
        <taxon>Bacillati</taxon>
        <taxon>Actinomycetota</taxon>
        <taxon>Actinomycetes</taxon>
        <taxon>Propionibacteriales</taxon>
        <taxon>Kribbellaceae</taxon>
        <taxon>Kribbella</taxon>
    </lineage>
</organism>
<evidence type="ECO:0000313" key="3">
    <source>
        <dbReference type="Proteomes" id="UP001500280"/>
    </source>
</evidence>
<feature type="region of interest" description="Disordered" evidence="1">
    <location>
        <begin position="1"/>
        <end position="29"/>
    </location>
</feature>
<gene>
    <name evidence="2" type="ORF">GCM10009745_48130</name>
</gene>
<accession>A0ABP4TZB6</accession>
<evidence type="ECO:0000313" key="2">
    <source>
        <dbReference type="EMBL" id="GAA1696451.1"/>
    </source>
</evidence>
<keyword evidence="3" id="KW-1185">Reference proteome</keyword>